<protein>
    <submittedName>
        <fullName evidence="1">Uncharacterized protein</fullName>
    </submittedName>
</protein>
<proteinExistence type="predicted"/>
<reference evidence="2" key="1">
    <citation type="journal article" date="2020" name="Nat. Commun.">
        <title>Genome sequence of the cluster root forming white lupin.</title>
        <authorList>
            <person name="Hufnagel B."/>
            <person name="Marques A."/>
            <person name="Soriano A."/>
            <person name="Marques L."/>
            <person name="Divol F."/>
            <person name="Doumas P."/>
            <person name="Sallet E."/>
            <person name="Mancinotti D."/>
            <person name="Carrere S."/>
            <person name="Marande W."/>
            <person name="Arribat S."/>
            <person name="Keller J."/>
            <person name="Huneau C."/>
            <person name="Blein T."/>
            <person name="Aime D."/>
            <person name="Laguerre M."/>
            <person name="Taylor J."/>
            <person name="Schubert V."/>
            <person name="Nelson M."/>
            <person name="Geu-Flores F."/>
            <person name="Crespi M."/>
            <person name="Gallardo-Guerrero K."/>
            <person name="Delaux P.-M."/>
            <person name="Salse J."/>
            <person name="Berges H."/>
            <person name="Guyot R."/>
            <person name="Gouzy J."/>
            <person name="Peret B."/>
        </authorList>
    </citation>
    <scope>NUCLEOTIDE SEQUENCE [LARGE SCALE GENOMIC DNA]</scope>
    <source>
        <strain evidence="2">cv. Amiga</strain>
    </source>
</reference>
<dbReference type="EMBL" id="WOCE01000018">
    <property type="protein sequence ID" value="KAE9593618.1"/>
    <property type="molecule type" value="Genomic_DNA"/>
</dbReference>
<accession>A0A6A4P3S1</accession>
<evidence type="ECO:0000313" key="1">
    <source>
        <dbReference type="EMBL" id="KAE9593618.1"/>
    </source>
</evidence>
<keyword evidence="2" id="KW-1185">Reference proteome</keyword>
<comment type="caution">
    <text evidence="1">The sequence shown here is derived from an EMBL/GenBank/DDBJ whole genome shotgun (WGS) entry which is preliminary data.</text>
</comment>
<dbReference type="AlphaFoldDB" id="A0A6A4P3S1"/>
<organism evidence="1 2">
    <name type="scientific">Lupinus albus</name>
    <name type="common">White lupine</name>
    <name type="synonym">Lupinus termis</name>
    <dbReference type="NCBI Taxonomy" id="3870"/>
    <lineage>
        <taxon>Eukaryota</taxon>
        <taxon>Viridiplantae</taxon>
        <taxon>Streptophyta</taxon>
        <taxon>Embryophyta</taxon>
        <taxon>Tracheophyta</taxon>
        <taxon>Spermatophyta</taxon>
        <taxon>Magnoliopsida</taxon>
        <taxon>eudicotyledons</taxon>
        <taxon>Gunneridae</taxon>
        <taxon>Pentapetalae</taxon>
        <taxon>rosids</taxon>
        <taxon>fabids</taxon>
        <taxon>Fabales</taxon>
        <taxon>Fabaceae</taxon>
        <taxon>Papilionoideae</taxon>
        <taxon>50 kb inversion clade</taxon>
        <taxon>genistoids sensu lato</taxon>
        <taxon>core genistoids</taxon>
        <taxon>Genisteae</taxon>
        <taxon>Lupinus</taxon>
    </lineage>
</organism>
<dbReference type="OrthoDB" id="4644at2759"/>
<name>A0A6A4P3S1_LUPAL</name>
<gene>
    <name evidence="1" type="ORF">Lalb_Chr18g0044971</name>
</gene>
<evidence type="ECO:0000313" key="2">
    <source>
        <dbReference type="Proteomes" id="UP000447434"/>
    </source>
</evidence>
<sequence>MTVVVLSSLTSLLSPNYKFFKPIHSTFNFNYFSNIHLHHPPRFMRLCGHTRRDQDKYTGEYEMGFDEEEKGLQIPTQAQSVVEGSGAVLVSEFKPVPDIDYLQATILLQIL</sequence>
<dbReference type="Proteomes" id="UP000447434">
    <property type="component" value="Chromosome 18"/>
</dbReference>